<organism evidence="1 2">
    <name type="scientific">Giardia intestinalis</name>
    <name type="common">Giardia lamblia</name>
    <dbReference type="NCBI Taxonomy" id="5741"/>
    <lineage>
        <taxon>Eukaryota</taxon>
        <taxon>Metamonada</taxon>
        <taxon>Diplomonadida</taxon>
        <taxon>Hexamitidae</taxon>
        <taxon>Giardiinae</taxon>
        <taxon>Giardia</taxon>
    </lineage>
</organism>
<dbReference type="VEuPathDB" id="GiardiaDB:GL50581_847"/>
<dbReference type="AlphaFoldDB" id="V6TEV1"/>
<name>V6TEV1_GIAIN</name>
<sequence>VVKPLPESNQTASLASCMRCLLQKRKQICSQLLPEGVSCADYVSVVSQLPPLEVEEQICHWDIATLADPEFVIEYSPEQYPLLSVTRGGVQLVLNVAGQGVFSTSCVTTAAEFSAHLLAALTVRGYEPEYEIKLLQSDNSAKN</sequence>
<dbReference type="Proteomes" id="UP000018320">
    <property type="component" value="Unassembled WGS sequence"/>
</dbReference>
<reference evidence="2" key="1">
    <citation type="submission" date="2012-02" db="EMBL/GenBank/DDBJ databases">
        <title>Genome sequencing of Giardia lamblia Genotypes A2 and B isolates (DH and GS) and comparative analysis with the genomes of Genotypes A1 and E (WB and Pig).</title>
        <authorList>
            <person name="Adam R."/>
            <person name="Dahlstrom E."/>
            <person name="Martens C."/>
            <person name="Bruno D."/>
            <person name="Barbian K."/>
            <person name="Porcella S.F."/>
            <person name="Nash T."/>
        </authorList>
    </citation>
    <scope>NUCLEOTIDE SEQUENCE</scope>
    <source>
        <strain evidence="2">DH</strain>
    </source>
</reference>
<evidence type="ECO:0000313" key="1">
    <source>
        <dbReference type="EMBL" id="ESU37179.1"/>
    </source>
</evidence>
<dbReference type="EMBL" id="AHGT01000032">
    <property type="protein sequence ID" value="ESU37179.1"/>
    <property type="molecule type" value="Genomic_DNA"/>
</dbReference>
<proteinExistence type="predicted"/>
<comment type="caution">
    <text evidence="1">The sequence shown here is derived from an EMBL/GenBank/DDBJ whole genome shotgun (WGS) entry which is preliminary data.</text>
</comment>
<gene>
    <name evidence="1" type="ORF">DHA2_151467</name>
</gene>
<dbReference type="VEuPathDB" id="GiardiaDB:QR46_2956"/>
<dbReference type="VEuPathDB" id="GiardiaDB:DHA2_151467"/>
<dbReference type="VEuPathDB" id="GiardiaDB:GL50803_0032335"/>
<evidence type="ECO:0000313" key="2">
    <source>
        <dbReference type="Proteomes" id="UP000018320"/>
    </source>
</evidence>
<accession>V6TEV1</accession>
<reference evidence="1 2" key="2">
    <citation type="journal article" date="2013" name="Genome Biol. Evol.">
        <title>Genome sequencing of Giardia lamblia genotypes A2 and B isolates (DH and GS) and comparative analysis with the genomes of genotypes A1 and E (WB and Pig).</title>
        <authorList>
            <person name="Adam R.D."/>
            <person name="Dahlstrom E.W."/>
            <person name="Martens C.A."/>
            <person name="Bruno D.P."/>
            <person name="Barbian K.D."/>
            <person name="Ricklefs S.M."/>
            <person name="Hernandez M.M."/>
            <person name="Narla N.P."/>
            <person name="Patel R.B."/>
            <person name="Porcella S.F."/>
            <person name="Nash T.E."/>
        </authorList>
    </citation>
    <scope>NUCLEOTIDE SEQUENCE [LARGE SCALE GENOMIC DNA]</scope>
    <source>
        <strain evidence="1 2">DH</strain>
    </source>
</reference>
<feature type="non-terminal residue" evidence="1">
    <location>
        <position position="1"/>
    </location>
</feature>
<protein>
    <submittedName>
        <fullName evidence="1">Uncharacterized protein</fullName>
    </submittedName>
</protein>